<accession>A0AA42H3G6</accession>
<dbReference type="RefSeq" id="WP_279647950.1">
    <property type="nucleotide sequence ID" value="NZ_JAODZE010000001.1"/>
</dbReference>
<protein>
    <submittedName>
        <fullName evidence="1">Uncharacterized protein</fullName>
    </submittedName>
</protein>
<gene>
    <name evidence="1" type="ORF">N7335_02070</name>
</gene>
<evidence type="ECO:0000313" key="2">
    <source>
        <dbReference type="Proteomes" id="UP001158076"/>
    </source>
</evidence>
<dbReference type="EMBL" id="JAODZE010000001">
    <property type="protein sequence ID" value="MDH0145173.1"/>
    <property type="molecule type" value="Genomic_DNA"/>
</dbReference>
<reference evidence="1" key="1">
    <citation type="submission" date="2022-09" db="EMBL/GenBank/DDBJ databases">
        <title>Intensive care unit water sources are persistently colonized with multi-drug resistant bacteria and are the site of extensive horizontal gene transfer of antibiotic resistance genes.</title>
        <authorList>
            <person name="Diorio-Toth L."/>
        </authorList>
    </citation>
    <scope>NUCLEOTIDE SEQUENCE</scope>
    <source>
        <strain evidence="1">GD04147</strain>
    </source>
</reference>
<dbReference type="AlphaFoldDB" id="A0AA42H3G6"/>
<comment type="caution">
    <text evidence="1">The sequence shown here is derived from an EMBL/GenBank/DDBJ whole genome shotgun (WGS) entry which is preliminary data.</text>
</comment>
<sequence length="128" mass="15095">MNRAFNKIDVKEVSKKFSLDFIKPENVFLVMPHEVPESIASDVVYVTLENNYEDYPDLLTSRSFRFHAKNGSHCWNLYKESPEFKESWVADVVNECRKQFVEELRQWNKHVSSGRALIYSQPSEKPLH</sequence>
<name>A0AA42H3G6_STUST</name>
<proteinExistence type="predicted"/>
<organism evidence="1 2">
    <name type="scientific">Stutzerimonas stutzeri</name>
    <name type="common">Pseudomonas stutzeri</name>
    <dbReference type="NCBI Taxonomy" id="316"/>
    <lineage>
        <taxon>Bacteria</taxon>
        <taxon>Pseudomonadati</taxon>
        <taxon>Pseudomonadota</taxon>
        <taxon>Gammaproteobacteria</taxon>
        <taxon>Pseudomonadales</taxon>
        <taxon>Pseudomonadaceae</taxon>
        <taxon>Stutzerimonas</taxon>
    </lineage>
</organism>
<dbReference type="Proteomes" id="UP001158076">
    <property type="component" value="Unassembled WGS sequence"/>
</dbReference>
<evidence type="ECO:0000313" key="1">
    <source>
        <dbReference type="EMBL" id="MDH0145173.1"/>
    </source>
</evidence>